<organism evidence="9 10">
    <name type="scientific">Petrolisthes cinctipes</name>
    <name type="common">Flat porcelain crab</name>
    <dbReference type="NCBI Taxonomy" id="88211"/>
    <lineage>
        <taxon>Eukaryota</taxon>
        <taxon>Metazoa</taxon>
        <taxon>Ecdysozoa</taxon>
        <taxon>Arthropoda</taxon>
        <taxon>Crustacea</taxon>
        <taxon>Multicrustacea</taxon>
        <taxon>Malacostraca</taxon>
        <taxon>Eumalacostraca</taxon>
        <taxon>Eucarida</taxon>
        <taxon>Decapoda</taxon>
        <taxon>Pleocyemata</taxon>
        <taxon>Anomura</taxon>
        <taxon>Galatheoidea</taxon>
        <taxon>Porcellanidae</taxon>
        <taxon>Petrolisthes</taxon>
    </lineage>
</organism>
<dbReference type="AlphaFoldDB" id="A0AAE1FFY3"/>
<keyword evidence="2 5" id="KW-0863">Zinc-finger</keyword>
<dbReference type="GO" id="GO:0008270">
    <property type="term" value="F:zinc ion binding"/>
    <property type="evidence" value="ECO:0007669"/>
    <property type="project" value="UniProtKB-KW"/>
</dbReference>
<evidence type="ECO:0000256" key="5">
    <source>
        <dbReference type="PROSITE-ProRule" id="PRU00309"/>
    </source>
</evidence>
<dbReference type="Pfam" id="PF05485">
    <property type="entry name" value="THAP"/>
    <property type="match status" value="2"/>
</dbReference>
<dbReference type="Gene3D" id="6.20.210.20">
    <property type="entry name" value="THAP domain"/>
    <property type="match status" value="2"/>
</dbReference>
<dbReference type="PANTHER" id="PTHR47696:SF2">
    <property type="entry name" value="PROVISIONAL ORTHOLOG OF THAP DOMAIN CONTAINING 1"/>
    <property type="match status" value="1"/>
</dbReference>
<evidence type="ECO:0000259" key="8">
    <source>
        <dbReference type="PROSITE" id="PS50950"/>
    </source>
</evidence>
<keyword evidence="3" id="KW-0862">Zinc</keyword>
<feature type="coiled-coil region" evidence="6">
    <location>
        <begin position="610"/>
        <end position="651"/>
    </location>
</feature>
<keyword evidence="6" id="KW-0175">Coiled coil</keyword>
<feature type="region of interest" description="Disordered" evidence="7">
    <location>
        <begin position="1"/>
        <end position="28"/>
    </location>
</feature>
<reference evidence="9" key="1">
    <citation type="submission" date="2023-10" db="EMBL/GenBank/DDBJ databases">
        <title>Genome assemblies of two species of porcelain crab, Petrolisthes cinctipes and Petrolisthes manimaculis (Anomura: Porcellanidae).</title>
        <authorList>
            <person name="Angst P."/>
        </authorList>
    </citation>
    <scope>NUCLEOTIDE SEQUENCE</scope>
    <source>
        <strain evidence="9">PB745_01</strain>
        <tissue evidence="9">Gill</tissue>
    </source>
</reference>
<proteinExistence type="predicted"/>
<feature type="domain" description="THAP-type" evidence="8">
    <location>
        <begin position="1"/>
        <end position="81"/>
    </location>
</feature>
<dbReference type="SUPFAM" id="SSF57716">
    <property type="entry name" value="Glucocorticoid receptor-like (DNA-binding domain)"/>
    <property type="match status" value="2"/>
</dbReference>
<dbReference type="Proteomes" id="UP001286313">
    <property type="component" value="Unassembled WGS sequence"/>
</dbReference>
<keyword evidence="10" id="KW-1185">Reference proteome</keyword>
<evidence type="ECO:0000256" key="6">
    <source>
        <dbReference type="SAM" id="Coils"/>
    </source>
</evidence>
<dbReference type="InterPro" id="IPR026521">
    <property type="entry name" value="THAP2"/>
</dbReference>
<feature type="domain" description="THAP-type" evidence="8">
    <location>
        <begin position="402"/>
        <end position="482"/>
    </location>
</feature>
<dbReference type="InterPro" id="IPR006612">
    <property type="entry name" value="THAP_Znf"/>
</dbReference>
<evidence type="ECO:0000313" key="9">
    <source>
        <dbReference type="EMBL" id="KAK3872734.1"/>
    </source>
</evidence>
<feature type="compositionally biased region" description="Basic and acidic residues" evidence="7">
    <location>
        <begin position="11"/>
        <end position="28"/>
    </location>
</feature>
<keyword evidence="4 5" id="KW-0238">DNA-binding</keyword>
<sequence length="662" mass="74868">MPQCSGWKCHNRSDHSKRDGKSFHRFPKDPKMRRKWIHSLRLENFTPTAHTVVCGDHFEDICLNRTGQTTRLREGSIPSIFDFPAHLLKKIKPRKPPPQRSCPASTSIIDALQPDADKEYDITVDHNYVSSPCSVTVRDKIKPCKPPPQRSCPASTSVIDALQPDADKEYEVTITTKEPTCNLAFNKASNIKIKPCKPPPQRSCPASTSVIDALQPDADKEYEVTITTKEPTCNLAFNKARFLGAIKSTMALYKQYVGQDKPLQYLLTYKLSQDHLELFFCAIRASGGFRNNPTALQFMSAYKRLLLRHEIKSGTGNVSAQDVTKVLTSATTSSILKRAVEDKTEDIMVARQYDLIHRSPAQKDHDYADCPNFSNLSNYKEAAVGYIAGYVVKMGVSLERKMPQCSGWKCHNRTDNYKRDGKSFHKFPKDPKLRRKWIHSLRLENFTPTAHTVVCGDHFEDICLNRTGQTTRLREGSIPSIFDFPAHLLKKIKPRKPPPQRSCPASTSIIDALQPDADKEYDITVDHNYVSSPCSVTVRDKIKPRKPPPQRSCPASTSVIDALQPDADKEYEVTITTKEPTCNLAFNKASNIVILDHNYVSSPCQLKRKLDLLIDEMKATKRKLRTVQRRAQRQKKKNVSLMDIVKNLQETKLISDSCSNVL</sequence>
<evidence type="ECO:0000256" key="7">
    <source>
        <dbReference type="SAM" id="MobiDB-lite"/>
    </source>
</evidence>
<evidence type="ECO:0000256" key="1">
    <source>
        <dbReference type="ARBA" id="ARBA00022723"/>
    </source>
</evidence>
<dbReference type="PANTHER" id="PTHR47696">
    <property type="entry name" value="THAP DOMAIN-CONTAINING PROTEIN 2"/>
    <property type="match status" value="1"/>
</dbReference>
<evidence type="ECO:0000313" key="10">
    <source>
        <dbReference type="Proteomes" id="UP001286313"/>
    </source>
</evidence>
<evidence type="ECO:0000256" key="2">
    <source>
        <dbReference type="ARBA" id="ARBA00022771"/>
    </source>
</evidence>
<dbReference type="InterPro" id="IPR048367">
    <property type="entry name" value="TNP-like_RNaseH_C"/>
</dbReference>
<evidence type="ECO:0000256" key="4">
    <source>
        <dbReference type="ARBA" id="ARBA00023125"/>
    </source>
</evidence>
<dbReference type="PROSITE" id="PS50950">
    <property type="entry name" value="ZF_THAP"/>
    <property type="match status" value="2"/>
</dbReference>
<dbReference type="GO" id="GO:0003677">
    <property type="term" value="F:DNA binding"/>
    <property type="evidence" value="ECO:0007669"/>
    <property type="project" value="UniProtKB-UniRule"/>
</dbReference>
<dbReference type="InterPro" id="IPR038441">
    <property type="entry name" value="THAP_Znf_sf"/>
</dbReference>
<accession>A0AAE1FFY3</accession>
<dbReference type="SMART" id="SM00980">
    <property type="entry name" value="THAP"/>
    <property type="match status" value="2"/>
</dbReference>
<name>A0AAE1FFY3_PETCI</name>
<protein>
    <recommendedName>
        <fullName evidence="8">THAP-type domain-containing protein</fullName>
    </recommendedName>
</protein>
<gene>
    <name evidence="9" type="ORF">Pcinc_022203</name>
</gene>
<comment type="caution">
    <text evidence="9">The sequence shown here is derived from an EMBL/GenBank/DDBJ whole genome shotgun (WGS) entry which is preliminary data.</text>
</comment>
<keyword evidence="1" id="KW-0479">Metal-binding</keyword>
<evidence type="ECO:0000256" key="3">
    <source>
        <dbReference type="ARBA" id="ARBA00022833"/>
    </source>
</evidence>
<dbReference type="SMART" id="SM00692">
    <property type="entry name" value="DM3"/>
    <property type="match status" value="2"/>
</dbReference>
<dbReference type="Pfam" id="PF21789">
    <property type="entry name" value="TNP-like_RNaseH_C"/>
    <property type="match status" value="1"/>
</dbReference>
<dbReference type="EMBL" id="JAWQEG010002320">
    <property type="protein sequence ID" value="KAK3872734.1"/>
    <property type="molecule type" value="Genomic_DNA"/>
</dbReference>